<keyword evidence="1 4" id="KW-0378">Hydrolase</keyword>
<sequence length="341" mass="38030">MSSADPSYLPRPDSSNWRHASTIITAPSKHIDVPNSQPYSFRLHYVDVPAYNRKAGTADAAVRGTVLLIHGFPQTWYQWRHVINPIANAGYRVVVPDYRGAGNSQAPPSNAGHAGGMGGGYTKLVMADDLRTLLRDHLGIKEMVHVIGHDIGAMVGHAYASFFADDTKSFVWVDCPLPGTKNYDDCKAASTDTWHFIFHNVQDDLPERLVSGHERTYMRHFFDRLCVNPYAIVPGGEDEDVYVTAYTRPGAMRAAFDTYRTFDEDSRQNRELVKKIGKGKVPVLSLPGGGSFNYARSEEQLNELYENVEASFVPNAGHYIPDEQPEGFVEKVVPFILKHSK</sequence>
<evidence type="ECO:0000256" key="2">
    <source>
        <dbReference type="ARBA" id="ARBA00038334"/>
    </source>
</evidence>
<dbReference type="OrthoDB" id="408373at2759"/>
<evidence type="ECO:0000259" key="3">
    <source>
        <dbReference type="Pfam" id="PF00561"/>
    </source>
</evidence>
<keyword evidence="5" id="KW-1185">Reference proteome</keyword>
<dbReference type="PROSITE" id="PS00560">
    <property type="entry name" value="CARBOXYPEPT_SER_HIS"/>
    <property type="match status" value="1"/>
</dbReference>
<dbReference type="PRINTS" id="PR00412">
    <property type="entry name" value="EPOXHYDRLASE"/>
</dbReference>
<dbReference type="GeneID" id="54472924"/>
<feature type="domain" description="AB hydrolase-1" evidence="3">
    <location>
        <begin position="65"/>
        <end position="174"/>
    </location>
</feature>
<dbReference type="InterPro" id="IPR000639">
    <property type="entry name" value="Epox_hydrolase-like"/>
</dbReference>
<protein>
    <submittedName>
        <fullName evidence="4">Alpha/Beta hydrolase protein</fullName>
    </submittedName>
</protein>
<dbReference type="Proteomes" id="UP000799767">
    <property type="component" value="Unassembled WGS sequence"/>
</dbReference>
<dbReference type="Pfam" id="PF00561">
    <property type="entry name" value="Abhydrolase_1"/>
    <property type="match status" value="1"/>
</dbReference>
<organism evidence="4 5">
    <name type="scientific">Neohortaea acidophila</name>
    <dbReference type="NCBI Taxonomy" id="245834"/>
    <lineage>
        <taxon>Eukaryota</taxon>
        <taxon>Fungi</taxon>
        <taxon>Dikarya</taxon>
        <taxon>Ascomycota</taxon>
        <taxon>Pezizomycotina</taxon>
        <taxon>Dothideomycetes</taxon>
        <taxon>Dothideomycetidae</taxon>
        <taxon>Mycosphaerellales</taxon>
        <taxon>Teratosphaeriaceae</taxon>
        <taxon>Neohortaea</taxon>
    </lineage>
</organism>
<dbReference type="GO" id="GO:0004185">
    <property type="term" value="F:serine-type carboxypeptidase activity"/>
    <property type="evidence" value="ECO:0007669"/>
    <property type="project" value="InterPro"/>
</dbReference>
<dbReference type="InterPro" id="IPR033124">
    <property type="entry name" value="Ser_caboxypep_his_AS"/>
</dbReference>
<dbReference type="AlphaFoldDB" id="A0A6A6PPX6"/>
<dbReference type="PANTHER" id="PTHR43329">
    <property type="entry name" value="EPOXIDE HYDROLASE"/>
    <property type="match status" value="1"/>
</dbReference>
<dbReference type="InterPro" id="IPR000073">
    <property type="entry name" value="AB_hydrolase_1"/>
</dbReference>
<name>A0A6A6PPX6_9PEZI</name>
<dbReference type="InterPro" id="IPR029058">
    <property type="entry name" value="AB_hydrolase_fold"/>
</dbReference>
<evidence type="ECO:0000313" key="5">
    <source>
        <dbReference type="Proteomes" id="UP000799767"/>
    </source>
</evidence>
<accession>A0A6A6PPX6</accession>
<evidence type="ECO:0000313" key="4">
    <source>
        <dbReference type="EMBL" id="KAF2481975.1"/>
    </source>
</evidence>
<evidence type="ECO:0000256" key="1">
    <source>
        <dbReference type="ARBA" id="ARBA00022801"/>
    </source>
</evidence>
<dbReference type="Gene3D" id="3.40.50.1820">
    <property type="entry name" value="alpha/beta hydrolase"/>
    <property type="match status" value="1"/>
</dbReference>
<dbReference type="SUPFAM" id="SSF53474">
    <property type="entry name" value="alpha/beta-Hydrolases"/>
    <property type="match status" value="1"/>
</dbReference>
<reference evidence="4" key="1">
    <citation type="journal article" date="2020" name="Stud. Mycol.">
        <title>101 Dothideomycetes genomes: a test case for predicting lifestyles and emergence of pathogens.</title>
        <authorList>
            <person name="Haridas S."/>
            <person name="Albert R."/>
            <person name="Binder M."/>
            <person name="Bloem J."/>
            <person name="Labutti K."/>
            <person name="Salamov A."/>
            <person name="Andreopoulos B."/>
            <person name="Baker S."/>
            <person name="Barry K."/>
            <person name="Bills G."/>
            <person name="Bluhm B."/>
            <person name="Cannon C."/>
            <person name="Castanera R."/>
            <person name="Culley D."/>
            <person name="Daum C."/>
            <person name="Ezra D."/>
            <person name="Gonzalez J."/>
            <person name="Henrissat B."/>
            <person name="Kuo A."/>
            <person name="Liang C."/>
            <person name="Lipzen A."/>
            <person name="Lutzoni F."/>
            <person name="Magnuson J."/>
            <person name="Mondo S."/>
            <person name="Nolan M."/>
            <person name="Ohm R."/>
            <person name="Pangilinan J."/>
            <person name="Park H.-J."/>
            <person name="Ramirez L."/>
            <person name="Alfaro M."/>
            <person name="Sun H."/>
            <person name="Tritt A."/>
            <person name="Yoshinaga Y."/>
            <person name="Zwiers L.-H."/>
            <person name="Turgeon B."/>
            <person name="Goodwin S."/>
            <person name="Spatafora J."/>
            <person name="Crous P."/>
            <person name="Grigoriev I."/>
        </authorList>
    </citation>
    <scope>NUCLEOTIDE SEQUENCE</scope>
    <source>
        <strain evidence="4">CBS 113389</strain>
    </source>
</reference>
<proteinExistence type="inferred from homology"/>
<comment type="similarity">
    <text evidence="2">Belongs to the AB hydrolase superfamily. Epoxide hydrolase family.</text>
</comment>
<dbReference type="EMBL" id="MU001637">
    <property type="protein sequence ID" value="KAF2481975.1"/>
    <property type="molecule type" value="Genomic_DNA"/>
</dbReference>
<dbReference type="RefSeq" id="XP_033588545.1">
    <property type="nucleotide sequence ID" value="XM_033731922.1"/>
</dbReference>
<gene>
    <name evidence="4" type="ORF">BDY17DRAFT_268232</name>
</gene>